<dbReference type="Proteomes" id="UP000887580">
    <property type="component" value="Unplaced"/>
</dbReference>
<reference evidence="2" key="1">
    <citation type="submission" date="2022-11" db="UniProtKB">
        <authorList>
            <consortium name="WormBaseParasite"/>
        </authorList>
    </citation>
    <scope>IDENTIFICATION</scope>
</reference>
<dbReference type="WBParaSite" id="PS1159_v2.g13210.t1">
    <property type="protein sequence ID" value="PS1159_v2.g13210.t1"/>
    <property type="gene ID" value="PS1159_v2.g13210"/>
</dbReference>
<evidence type="ECO:0000313" key="1">
    <source>
        <dbReference type="Proteomes" id="UP000887580"/>
    </source>
</evidence>
<accession>A0AC35F2J4</accession>
<evidence type="ECO:0000313" key="2">
    <source>
        <dbReference type="WBParaSite" id="PS1159_v2.g13210.t1"/>
    </source>
</evidence>
<organism evidence="1 2">
    <name type="scientific">Panagrolaimus sp. PS1159</name>
    <dbReference type="NCBI Taxonomy" id="55785"/>
    <lineage>
        <taxon>Eukaryota</taxon>
        <taxon>Metazoa</taxon>
        <taxon>Ecdysozoa</taxon>
        <taxon>Nematoda</taxon>
        <taxon>Chromadorea</taxon>
        <taxon>Rhabditida</taxon>
        <taxon>Tylenchina</taxon>
        <taxon>Panagrolaimomorpha</taxon>
        <taxon>Panagrolaimoidea</taxon>
        <taxon>Panagrolaimidae</taxon>
        <taxon>Panagrolaimus</taxon>
    </lineage>
</organism>
<proteinExistence type="predicted"/>
<sequence length="285" mass="30896">MFGRSLIFCLIFLIVVDGTQLLPKTPSKNRHSRLLGLLKRIKGRHSSSSSASVVALAPAPPLDLSAKAAYNFAVDFGVSASLSTLQCIYQQGYNAVFIQVYGPANGGSVNNAGCQSVINSYSANLGTEIYITPATSGKSGQQQFDEAFNAMKASGINVKSIWLQVTSPINWPNNVQTNVNLIQSFINRATSYGIRSGIYTNWYDWQQITGAYTGFQSARLWYWNALGQGPNAEAPANFDDFPVKQFALNEALCGLTVNRDVYPQGTKAVAELVKENDKPTVGGFV</sequence>
<name>A0AC35F2J4_9BILA</name>
<protein>
    <submittedName>
        <fullName evidence="2">Lysozyme</fullName>
    </submittedName>
</protein>